<keyword evidence="4" id="KW-1185">Reference proteome</keyword>
<dbReference type="GO" id="GO:0007608">
    <property type="term" value="P:sensory perception of smell"/>
    <property type="evidence" value="ECO:0007669"/>
    <property type="project" value="InterPro"/>
</dbReference>
<dbReference type="PeptideAtlas" id="F1S501"/>
<dbReference type="Proteomes" id="UP000008227">
    <property type="component" value="Chromosome 17"/>
</dbReference>
<dbReference type="HOGENOM" id="CLU_032312_0_0_1"/>
<name>F1S501_PIG</name>
<dbReference type="GeneTree" id="ENSGT00940000164301"/>
<evidence type="ECO:0000313" key="3">
    <source>
        <dbReference type="Ensembl" id="ENSSSCP00000007735.3"/>
    </source>
</evidence>
<feature type="chain" id="PRO_5036471027" evidence="2">
    <location>
        <begin position="18"/>
        <end position="490"/>
    </location>
</feature>
<dbReference type="FunCoup" id="F1S501">
    <property type="interactions" value="5"/>
</dbReference>
<organism evidence="3 4">
    <name type="scientific">Sus scrofa</name>
    <name type="common">Pig</name>
    <dbReference type="NCBI Taxonomy" id="9823"/>
    <lineage>
        <taxon>Eukaryota</taxon>
        <taxon>Metazoa</taxon>
        <taxon>Chordata</taxon>
        <taxon>Craniata</taxon>
        <taxon>Vertebrata</taxon>
        <taxon>Euteleostomi</taxon>
        <taxon>Mammalia</taxon>
        <taxon>Eutheria</taxon>
        <taxon>Laurasiatheria</taxon>
        <taxon>Artiodactyla</taxon>
        <taxon>Suina</taxon>
        <taxon>Suidae</taxon>
        <taxon>Sus</taxon>
    </lineage>
</organism>
<feature type="signal peptide" evidence="2">
    <location>
        <begin position="1"/>
        <end position="17"/>
    </location>
</feature>
<dbReference type="PANTHER" id="PTHR40142:SF1">
    <property type="entry name" value="BPI FOLD CONTAINING FAMILY B, MEMBER 9B-RELATED"/>
    <property type="match status" value="1"/>
</dbReference>
<proteinExistence type="evidence at protein level"/>
<evidence type="ECO:0000256" key="1">
    <source>
        <dbReference type="SAM" id="MobiDB-lite"/>
    </source>
</evidence>
<keyword evidence="5" id="KW-1267">Proteomics identification</keyword>
<accession>F1S501</accession>
<dbReference type="PANTHER" id="PTHR40142">
    <property type="entry name" value="BPI FOLD-CONTAINING FAMILY B, MEMBER 9B-RELATED"/>
    <property type="match status" value="1"/>
</dbReference>
<dbReference type="Ensembl" id="ENSSSCT00000007948.3">
    <property type="protein sequence ID" value="ENSSSCP00000007735.3"/>
    <property type="gene ID" value="ENSSSCG00000007263.3"/>
</dbReference>
<evidence type="ECO:0000256" key="2">
    <source>
        <dbReference type="SAM" id="SignalP"/>
    </source>
</evidence>
<evidence type="ECO:0007829" key="5">
    <source>
        <dbReference type="PeptideAtlas" id="F1S501"/>
    </source>
</evidence>
<sequence length="490" mass="50618">MLTLWALAIMLAIQARASDIGTLPGNIFPRPGVHYVSIPSELHFNPPANGPLSRVSRRGSIPKGSPDRTAGAKCPPVAKYFLSSSKLDAYLNAILPQKIEKTLMCEEVNLAGVLGEAISTVSNSDLLSVLDITSLLSLSGGGGLGGILGKGTSSLGILGGGGLVGGLGGTLSKGTSSLGILGGGGLVGGLGGTLSKGTAPLGILGGGGLAEKNPVKEAVDSTGLLDSNKESTEGILNSVAPEGINNGLKSLLGNVNVENLLVGLKVEKVTVENMTSTMTDDGILVFAKTTAFIGGEGLAGPVIGILGFQVHSEVILKIGISTNNTQCVDLQVQDKDIEVKEVNMQLVKGITESLPVSLPLTLEDTVSQLLTVTMSKNIKESKSCDIELSDVNECKNSTGLFNYHVESSRISAEGLSIFYCVSAHFRQNTSPVPGRLLPPDPKNANISLTFSGEMLKQIVAQSAKQSSVMVSLIHVAPPLSYLLKSSLSNL</sequence>
<evidence type="ECO:0000313" key="4">
    <source>
        <dbReference type="Proteomes" id="UP000008227"/>
    </source>
</evidence>
<keyword evidence="2" id="KW-0732">Signal</keyword>
<dbReference type="PaxDb" id="9823-ENSSSCP00000007734"/>
<dbReference type="AlphaFoldDB" id="F1S501"/>
<reference evidence="3" key="3">
    <citation type="submission" date="2025-08" db="UniProtKB">
        <authorList>
            <consortium name="Ensembl"/>
        </authorList>
    </citation>
    <scope>IDENTIFICATION</scope>
</reference>
<feature type="region of interest" description="Disordered" evidence="1">
    <location>
        <begin position="47"/>
        <end position="72"/>
    </location>
</feature>
<dbReference type="InParanoid" id="F1S501"/>
<dbReference type="InterPro" id="IPR034433">
    <property type="entry name" value="Vomeromodulin"/>
</dbReference>
<reference evidence="4" key="1">
    <citation type="submission" date="2009-11" db="EMBL/GenBank/DDBJ databases">
        <authorList>
            <consortium name="Porcine genome sequencing project"/>
        </authorList>
    </citation>
    <scope>NUCLEOTIDE SEQUENCE [LARGE SCALE GENOMIC DNA]</scope>
    <source>
        <strain evidence="4">Duroc</strain>
    </source>
</reference>
<protein>
    <submittedName>
        <fullName evidence="3">Uncharacterized protein</fullName>
    </submittedName>
</protein>
<dbReference type="STRING" id="9823.ENSSSCP00000007735"/>
<reference evidence="3" key="2">
    <citation type="journal article" date="2020" name="Gigascience">
        <title>An improved pig reference genome sequence to enable pig genetics and genomics research.</title>
        <authorList>
            <person name="Warr A."/>
            <person name="Affara N."/>
            <person name="Aken B."/>
            <person name="Beiki H."/>
            <person name="Bickhart D.M."/>
            <person name="Billis K."/>
            <person name="Chow W."/>
            <person name="Eory L."/>
            <person name="Finlayson H.A."/>
            <person name="Flicek P."/>
            <person name="Giron C.G."/>
            <person name="Griffin D.K."/>
            <person name="Hall R."/>
            <person name="Hannum G."/>
            <person name="Hourlier T."/>
            <person name="Howe K."/>
            <person name="Hume D.A."/>
            <person name="Izuogu O."/>
            <person name="Kim K."/>
            <person name="Koren S."/>
            <person name="Liu H."/>
            <person name="Manchanda N."/>
            <person name="Martin F.J."/>
            <person name="Nonneman D.J."/>
            <person name="O'Connor R.E."/>
            <person name="Phillippy A.M."/>
            <person name="Rohrer G.A."/>
            <person name="Rosen B.D."/>
            <person name="Rund L.A."/>
            <person name="Sargent C.A."/>
            <person name="Schook L.B."/>
            <person name="Schroeder S.G."/>
            <person name="Schwartz A.S."/>
            <person name="Skinner B.M."/>
            <person name="Talbot R."/>
            <person name="Tseng E."/>
            <person name="Tuggle C.K."/>
            <person name="Watson M."/>
            <person name="Smith T.P.L."/>
            <person name="Archibald A.L."/>
        </authorList>
    </citation>
    <scope>NUCLEOTIDE SEQUENCE [LARGE SCALE GENOMIC DNA]</scope>
    <source>
        <strain evidence="3">Duroc</strain>
    </source>
</reference>
<dbReference type="Bgee" id="ENSSSCG00000007263">
    <property type="expression patterns" value="Expressed in skeletal muscle tissue and 20 other cell types or tissues"/>
</dbReference>
<reference evidence="3" key="4">
    <citation type="submission" date="2025-09" db="UniProtKB">
        <authorList>
            <consortium name="Ensembl"/>
        </authorList>
    </citation>
    <scope>IDENTIFICATION</scope>
</reference>